<feature type="region of interest" description="Disordered" evidence="1">
    <location>
        <begin position="1"/>
        <end position="34"/>
    </location>
</feature>
<accession>A0ABP4VDD4</accession>
<protein>
    <recommendedName>
        <fullName evidence="4">Hint domain-containing protein</fullName>
    </recommendedName>
</protein>
<dbReference type="InterPro" id="IPR030934">
    <property type="entry name" value="Intein_C"/>
</dbReference>
<dbReference type="PROSITE" id="PS50818">
    <property type="entry name" value="INTEIN_C_TER"/>
    <property type="match status" value="1"/>
</dbReference>
<name>A0ABP4VDD4_9ACTN</name>
<gene>
    <name evidence="2" type="ORF">GCM10009765_83580</name>
</gene>
<proteinExistence type="predicted"/>
<reference evidence="3" key="1">
    <citation type="journal article" date="2019" name="Int. J. Syst. Evol. Microbiol.">
        <title>The Global Catalogue of Microorganisms (GCM) 10K type strain sequencing project: providing services to taxonomists for standard genome sequencing and annotation.</title>
        <authorList>
            <consortium name="The Broad Institute Genomics Platform"/>
            <consortium name="The Broad Institute Genome Sequencing Center for Infectious Disease"/>
            <person name="Wu L."/>
            <person name="Ma J."/>
        </authorList>
    </citation>
    <scope>NUCLEOTIDE SEQUENCE [LARGE SCALE GENOMIC DNA]</scope>
    <source>
        <strain evidence="3">JCM 14718</strain>
    </source>
</reference>
<evidence type="ECO:0008006" key="4">
    <source>
        <dbReference type="Google" id="ProtNLM"/>
    </source>
</evidence>
<evidence type="ECO:0000256" key="1">
    <source>
        <dbReference type="SAM" id="MobiDB-lite"/>
    </source>
</evidence>
<dbReference type="Proteomes" id="UP001500618">
    <property type="component" value="Unassembled WGS sequence"/>
</dbReference>
<feature type="compositionally biased region" description="Low complexity" evidence="1">
    <location>
        <begin position="13"/>
        <end position="26"/>
    </location>
</feature>
<dbReference type="NCBIfam" id="TIGR01443">
    <property type="entry name" value="intein_Cterm"/>
    <property type="match status" value="1"/>
</dbReference>
<evidence type="ECO:0000313" key="2">
    <source>
        <dbReference type="EMBL" id="GAA1722885.1"/>
    </source>
</evidence>
<dbReference type="SUPFAM" id="SSF51294">
    <property type="entry name" value="Hedgehog/intein (Hint) domain"/>
    <property type="match status" value="1"/>
</dbReference>
<sequence length="303" mass="32215">MSGGRKSFRDARAGPSAPSEESAPSGGDEESPSCTLHSFVGSTLVLMADGSSKPIGKMHVGDKIANSVPGGDRKTQAHAVGTVIVTKTDYDFVNLTIGSLDHAGHPASVGSVTTTTHHPFYDLTQAAFVEAGALHVGDRLQRPDGRTAVVLSVRPYRDTHTTTYDLTIPDLHTYYVSAGLLPVLVHNVDEDNLCKLTLGPPLTGQVAEGVAAERGDKVLPHEQQMINEFGDRNGCTACRSDNSGYKDGHWTGDHNPANKLNPNGPWTLYPHCSVCSRKQGGIVNAILRGWYAEFPVSKFSGGG</sequence>
<keyword evidence="3" id="KW-1185">Reference proteome</keyword>
<dbReference type="Gene3D" id="2.170.16.10">
    <property type="entry name" value="Hedgehog/Intein (Hint) domain"/>
    <property type="match status" value="1"/>
</dbReference>
<dbReference type="InterPro" id="IPR036844">
    <property type="entry name" value="Hint_dom_sf"/>
</dbReference>
<organism evidence="2 3">
    <name type="scientific">Fodinicola feengrottensis</name>
    <dbReference type="NCBI Taxonomy" id="435914"/>
    <lineage>
        <taxon>Bacteria</taxon>
        <taxon>Bacillati</taxon>
        <taxon>Actinomycetota</taxon>
        <taxon>Actinomycetes</taxon>
        <taxon>Mycobacteriales</taxon>
        <taxon>Fodinicola</taxon>
    </lineage>
</organism>
<dbReference type="EMBL" id="BAAANY010000055">
    <property type="protein sequence ID" value="GAA1722885.1"/>
    <property type="molecule type" value="Genomic_DNA"/>
</dbReference>
<dbReference type="Pfam" id="PF07591">
    <property type="entry name" value="PT-HINT"/>
    <property type="match status" value="1"/>
</dbReference>
<comment type="caution">
    <text evidence="2">The sequence shown here is derived from an EMBL/GenBank/DDBJ whole genome shotgun (WGS) entry which is preliminary data.</text>
</comment>
<dbReference type="CDD" id="cd00081">
    <property type="entry name" value="Hint"/>
    <property type="match status" value="1"/>
</dbReference>
<evidence type="ECO:0000313" key="3">
    <source>
        <dbReference type="Proteomes" id="UP001500618"/>
    </source>
</evidence>